<evidence type="ECO:0000313" key="11">
    <source>
        <dbReference type="EMBL" id="TFK47319.1"/>
    </source>
</evidence>
<dbReference type="GO" id="GO:0005506">
    <property type="term" value="F:iron ion binding"/>
    <property type="evidence" value="ECO:0007669"/>
    <property type="project" value="InterPro"/>
</dbReference>
<dbReference type="Proteomes" id="UP000305948">
    <property type="component" value="Unassembled WGS sequence"/>
</dbReference>
<dbReference type="PANTHER" id="PTHR24305">
    <property type="entry name" value="CYTOCHROME P450"/>
    <property type="match status" value="1"/>
</dbReference>
<dbReference type="SUPFAM" id="SSF48264">
    <property type="entry name" value="Cytochrome P450"/>
    <property type="match status" value="1"/>
</dbReference>
<dbReference type="InterPro" id="IPR001128">
    <property type="entry name" value="Cyt_P450"/>
</dbReference>
<dbReference type="STRING" id="5364.A0A5C3MPI1"/>
<reference evidence="11 12" key="1">
    <citation type="journal article" date="2019" name="Nat. Ecol. Evol.">
        <title>Megaphylogeny resolves global patterns of mushroom evolution.</title>
        <authorList>
            <person name="Varga T."/>
            <person name="Krizsan K."/>
            <person name="Foldi C."/>
            <person name="Dima B."/>
            <person name="Sanchez-Garcia M."/>
            <person name="Sanchez-Ramirez S."/>
            <person name="Szollosi G.J."/>
            <person name="Szarkandi J.G."/>
            <person name="Papp V."/>
            <person name="Albert L."/>
            <person name="Andreopoulos W."/>
            <person name="Angelini C."/>
            <person name="Antonin V."/>
            <person name="Barry K.W."/>
            <person name="Bougher N.L."/>
            <person name="Buchanan P."/>
            <person name="Buyck B."/>
            <person name="Bense V."/>
            <person name="Catcheside P."/>
            <person name="Chovatia M."/>
            <person name="Cooper J."/>
            <person name="Damon W."/>
            <person name="Desjardin D."/>
            <person name="Finy P."/>
            <person name="Geml J."/>
            <person name="Haridas S."/>
            <person name="Hughes K."/>
            <person name="Justo A."/>
            <person name="Karasinski D."/>
            <person name="Kautmanova I."/>
            <person name="Kiss B."/>
            <person name="Kocsube S."/>
            <person name="Kotiranta H."/>
            <person name="LaButti K.M."/>
            <person name="Lechner B.E."/>
            <person name="Liimatainen K."/>
            <person name="Lipzen A."/>
            <person name="Lukacs Z."/>
            <person name="Mihaltcheva S."/>
            <person name="Morgado L.N."/>
            <person name="Niskanen T."/>
            <person name="Noordeloos M.E."/>
            <person name="Ohm R.A."/>
            <person name="Ortiz-Santana B."/>
            <person name="Ovrebo C."/>
            <person name="Racz N."/>
            <person name="Riley R."/>
            <person name="Savchenko A."/>
            <person name="Shiryaev A."/>
            <person name="Soop K."/>
            <person name="Spirin V."/>
            <person name="Szebenyi C."/>
            <person name="Tomsovsky M."/>
            <person name="Tulloss R.E."/>
            <person name="Uehling J."/>
            <person name="Grigoriev I.V."/>
            <person name="Vagvolgyi C."/>
            <person name="Papp T."/>
            <person name="Martin F.M."/>
            <person name="Miettinen O."/>
            <person name="Hibbett D.S."/>
            <person name="Nagy L.G."/>
        </authorList>
    </citation>
    <scope>NUCLEOTIDE SEQUENCE [LARGE SCALE GENOMIC DNA]</scope>
    <source>
        <strain evidence="11 12">OMC1185</strain>
    </source>
</reference>
<protein>
    <submittedName>
        <fullName evidence="11">Cytochrome P450</fullName>
    </submittedName>
</protein>
<evidence type="ECO:0000256" key="3">
    <source>
        <dbReference type="ARBA" id="ARBA00010617"/>
    </source>
</evidence>
<name>A0A5C3MPI1_9AGAM</name>
<evidence type="ECO:0000256" key="2">
    <source>
        <dbReference type="ARBA" id="ARBA00005179"/>
    </source>
</evidence>
<dbReference type="InterPro" id="IPR036396">
    <property type="entry name" value="Cyt_P450_sf"/>
</dbReference>
<dbReference type="GO" id="GO:0020037">
    <property type="term" value="F:heme binding"/>
    <property type="evidence" value="ECO:0007669"/>
    <property type="project" value="InterPro"/>
</dbReference>
<feature type="non-terminal residue" evidence="11">
    <location>
        <position position="1"/>
    </location>
</feature>
<dbReference type="GO" id="GO:0004497">
    <property type="term" value="F:monooxygenase activity"/>
    <property type="evidence" value="ECO:0007669"/>
    <property type="project" value="UniProtKB-KW"/>
</dbReference>
<comment type="similarity">
    <text evidence="3 10">Belongs to the cytochrome P450 family.</text>
</comment>
<keyword evidence="4 9" id="KW-0349">Heme</keyword>
<evidence type="ECO:0000256" key="4">
    <source>
        <dbReference type="ARBA" id="ARBA00022617"/>
    </source>
</evidence>
<keyword evidence="8 10" id="KW-0503">Monooxygenase</keyword>
<gene>
    <name evidence="11" type="ORF">OE88DRAFT_1636837</name>
</gene>
<comment type="cofactor">
    <cofactor evidence="1 9">
        <name>heme</name>
        <dbReference type="ChEBI" id="CHEBI:30413"/>
    </cofactor>
</comment>
<evidence type="ECO:0000256" key="9">
    <source>
        <dbReference type="PIRSR" id="PIRSR602401-1"/>
    </source>
</evidence>
<dbReference type="PRINTS" id="PR00385">
    <property type="entry name" value="P450"/>
</dbReference>
<accession>A0A5C3MPI1</accession>
<keyword evidence="7 9" id="KW-0408">Iron</keyword>
<proteinExistence type="inferred from homology"/>
<evidence type="ECO:0000256" key="10">
    <source>
        <dbReference type="RuleBase" id="RU000461"/>
    </source>
</evidence>
<dbReference type="InterPro" id="IPR002401">
    <property type="entry name" value="Cyt_P450_E_grp-I"/>
</dbReference>
<evidence type="ECO:0000256" key="1">
    <source>
        <dbReference type="ARBA" id="ARBA00001971"/>
    </source>
</evidence>
<keyword evidence="12" id="KW-1185">Reference proteome</keyword>
<dbReference type="InterPro" id="IPR050121">
    <property type="entry name" value="Cytochrome_P450_monoxygenase"/>
</dbReference>
<dbReference type="PANTHER" id="PTHR24305:SF166">
    <property type="entry name" value="CYTOCHROME P450 12A4, MITOCHONDRIAL-RELATED"/>
    <property type="match status" value="1"/>
</dbReference>
<dbReference type="PROSITE" id="PS00086">
    <property type="entry name" value="CYTOCHROME_P450"/>
    <property type="match status" value="1"/>
</dbReference>
<evidence type="ECO:0000256" key="8">
    <source>
        <dbReference type="ARBA" id="ARBA00023033"/>
    </source>
</evidence>
<dbReference type="EMBL" id="ML213524">
    <property type="protein sequence ID" value="TFK47319.1"/>
    <property type="molecule type" value="Genomic_DNA"/>
</dbReference>
<evidence type="ECO:0000313" key="12">
    <source>
        <dbReference type="Proteomes" id="UP000305948"/>
    </source>
</evidence>
<keyword evidence="6 10" id="KW-0560">Oxidoreductase</keyword>
<sequence length="480" mass="53581">AKFFWGHELDVFKAPVGFKHSEWFKECGPVCWKLLNNILIIGYGFCLAQIRNIVEYSKKAPPARPIIKRLVGEGIVWAEGDQHRRFRRLMDTVFSASSTKQMTPDVLNVSARLVTRLSQHLQDNGGDAVLNMVTWTASATLDIIGFVGFGYDFQLGESDEAKQIIGAWANQVAAGLSDTAFFAEMVLRAFPFLLSLPLEALETQSKIRKICDKLARKLIDNAKWDEASSGIKGSVRASGEGRMTTQETIDNVRGGSYMAPFLVMAGYETTAGTLDFILYELARSPERQQKLRDELLSYIGEPTYDDLMSPDRLPYLDAVIKEGIRMYPAAVHNARITSEDDVLPLETPIRTPSGEVIQELHLPAGQIVYTPHMSIQRLEGVWRDGETFMPERWLEPGGLAPKEKLPIGWSNLLSFNAGPRQCLGYRLGEWLSILFSLISNFVFHDASAEVKKRVAVVLVPTVAGEEDKGAQMPLRVTFAH</sequence>
<comment type="pathway">
    <text evidence="2">Secondary metabolite biosynthesis.</text>
</comment>
<evidence type="ECO:0000256" key="7">
    <source>
        <dbReference type="ARBA" id="ARBA00023004"/>
    </source>
</evidence>
<dbReference type="Gene3D" id="1.10.630.10">
    <property type="entry name" value="Cytochrome P450"/>
    <property type="match status" value="1"/>
</dbReference>
<feature type="binding site" description="axial binding residue" evidence="9">
    <location>
        <position position="422"/>
    </location>
    <ligand>
        <name>heme</name>
        <dbReference type="ChEBI" id="CHEBI:30413"/>
    </ligand>
    <ligandPart>
        <name>Fe</name>
        <dbReference type="ChEBI" id="CHEBI:18248"/>
    </ligandPart>
</feature>
<dbReference type="Pfam" id="PF00067">
    <property type="entry name" value="p450"/>
    <property type="match status" value="1"/>
</dbReference>
<evidence type="ECO:0000256" key="5">
    <source>
        <dbReference type="ARBA" id="ARBA00022723"/>
    </source>
</evidence>
<dbReference type="AlphaFoldDB" id="A0A5C3MPI1"/>
<dbReference type="InterPro" id="IPR017972">
    <property type="entry name" value="Cyt_P450_CS"/>
</dbReference>
<evidence type="ECO:0000256" key="6">
    <source>
        <dbReference type="ARBA" id="ARBA00023002"/>
    </source>
</evidence>
<dbReference type="PRINTS" id="PR00463">
    <property type="entry name" value="EP450I"/>
</dbReference>
<dbReference type="GO" id="GO:0016705">
    <property type="term" value="F:oxidoreductase activity, acting on paired donors, with incorporation or reduction of molecular oxygen"/>
    <property type="evidence" value="ECO:0007669"/>
    <property type="project" value="InterPro"/>
</dbReference>
<dbReference type="OrthoDB" id="1470350at2759"/>
<keyword evidence="5 9" id="KW-0479">Metal-binding</keyword>
<organism evidence="11 12">
    <name type="scientific">Heliocybe sulcata</name>
    <dbReference type="NCBI Taxonomy" id="5364"/>
    <lineage>
        <taxon>Eukaryota</taxon>
        <taxon>Fungi</taxon>
        <taxon>Dikarya</taxon>
        <taxon>Basidiomycota</taxon>
        <taxon>Agaricomycotina</taxon>
        <taxon>Agaricomycetes</taxon>
        <taxon>Gloeophyllales</taxon>
        <taxon>Gloeophyllaceae</taxon>
        <taxon>Heliocybe</taxon>
    </lineage>
</organism>